<dbReference type="InterPro" id="IPR041916">
    <property type="entry name" value="Anti_sigma_zinc_sf"/>
</dbReference>
<dbReference type="RefSeq" id="WP_185088057.1">
    <property type="nucleotide sequence ID" value="NZ_JACHJB010000003.1"/>
</dbReference>
<accession>A0A7X0C8U7</accession>
<keyword evidence="4" id="KW-0812">Transmembrane</keyword>
<name>A0A7X0C8U7_9ACTN</name>
<feature type="compositionally biased region" description="Low complexity" evidence="3">
    <location>
        <begin position="116"/>
        <end position="129"/>
    </location>
</feature>
<dbReference type="InterPro" id="IPR027383">
    <property type="entry name" value="Znf_put"/>
</dbReference>
<evidence type="ECO:0000313" key="7">
    <source>
        <dbReference type="Proteomes" id="UP000583800"/>
    </source>
</evidence>
<protein>
    <submittedName>
        <fullName evidence="6">Cytoskeletal protein RodZ</fullName>
    </submittedName>
</protein>
<evidence type="ECO:0000313" key="6">
    <source>
        <dbReference type="EMBL" id="MBB6350228.1"/>
    </source>
</evidence>
<dbReference type="AlphaFoldDB" id="A0A7X0C8U7"/>
<gene>
    <name evidence="6" type="ORF">FHU36_006800</name>
</gene>
<evidence type="ECO:0000256" key="2">
    <source>
        <dbReference type="ARBA" id="ARBA00023163"/>
    </source>
</evidence>
<keyword evidence="2" id="KW-0804">Transcription</keyword>
<dbReference type="Pfam" id="PF13490">
    <property type="entry name" value="zf-HC2"/>
    <property type="match status" value="1"/>
</dbReference>
<evidence type="ECO:0000256" key="1">
    <source>
        <dbReference type="ARBA" id="ARBA00023015"/>
    </source>
</evidence>
<organism evidence="6 7">
    <name type="scientific">Nonomuraea muscovyensis</name>
    <dbReference type="NCBI Taxonomy" id="1124761"/>
    <lineage>
        <taxon>Bacteria</taxon>
        <taxon>Bacillati</taxon>
        <taxon>Actinomycetota</taxon>
        <taxon>Actinomycetes</taxon>
        <taxon>Streptosporangiales</taxon>
        <taxon>Streptosporangiaceae</taxon>
        <taxon>Nonomuraea</taxon>
    </lineage>
</organism>
<keyword evidence="4" id="KW-1133">Transmembrane helix</keyword>
<dbReference type="Proteomes" id="UP000583800">
    <property type="component" value="Unassembled WGS sequence"/>
</dbReference>
<proteinExistence type="predicted"/>
<feature type="transmembrane region" description="Helical" evidence="4">
    <location>
        <begin position="87"/>
        <end position="108"/>
    </location>
</feature>
<keyword evidence="7" id="KW-1185">Reference proteome</keyword>
<keyword evidence="1" id="KW-0805">Transcription regulation</keyword>
<evidence type="ECO:0000259" key="5">
    <source>
        <dbReference type="Pfam" id="PF13490"/>
    </source>
</evidence>
<evidence type="ECO:0000256" key="4">
    <source>
        <dbReference type="SAM" id="Phobius"/>
    </source>
</evidence>
<evidence type="ECO:0000256" key="3">
    <source>
        <dbReference type="SAM" id="MobiDB-lite"/>
    </source>
</evidence>
<comment type="caution">
    <text evidence="6">The sequence shown here is derived from an EMBL/GenBank/DDBJ whole genome shotgun (WGS) entry which is preliminary data.</text>
</comment>
<dbReference type="EMBL" id="JACHJB010000003">
    <property type="protein sequence ID" value="MBB6350228.1"/>
    <property type="molecule type" value="Genomic_DNA"/>
</dbReference>
<sequence>MTTCEEVRLALGAHALGALDPDEALEIDLHLATCEACGAELLELEGVSAFLGKVSEHDVALVAGPPRQVLDRLLSEARAKKRRTRRVLQAVAASAAVIALGGTVWTAVGGQARQESSTASAPRSVASSAPQDARTRADASQEADTGGPEEANPLIASDAPDQQLKSEPRPTPSKSPAQQKAAGRTFTGESGDGRTTVTVLATARAASAGAGTELSVRVSGVAAGTVCRMVVVGRDGERDVTESWTITPPGYADAKGHVLDTSVPLSAVRHFDVVDDSGRLLVRVPATARD</sequence>
<feature type="domain" description="Putative zinc-finger" evidence="5">
    <location>
        <begin position="4"/>
        <end position="37"/>
    </location>
</feature>
<keyword evidence="4" id="KW-0472">Membrane</keyword>
<feature type="region of interest" description="Disordered" evidence="3">
    <location>
        <begin position="114"/>
        <end position="193"/>
    </location>
</feature>
<dbReference type="Gene3D" id="1.10.10.1320">
    <property type="entry name" value="Anti-sigma factor, zinc-finger domain"/>
    <property type="match status" value="1"/>
</dbReference>
<reference evidence="6 7" key="1">
    <citation type="submission" date="2020-08" db="EMBL/GenBank/DDBJ databases">
        <title>Sequencing the genomes of 1000 actinobacteria strains.</title>
        <authorList>
            <person name="Klenk H.-P."/>
        </authorList>
    </citation>
    <scope>NUCLEOTIDE SEQUENCE [LARGE SCALE GENOMIC DNA]</scope>
    <source>
        <strain evidence="6 7">DSM 45913</strain>
    </source>
</reference>